<name>A0A6A5KNQ9_9PLEO</name>
<protein>
    <submittedName>
        <fullName evidence="2">Uncharacterized protein</fullName>
    </submittedName>
</protein>
<gene>
    <name evidence="2" type="ORF">BDW02DRAFT_118754</name>
</gene>
<reference evidence="2" key="1">
    <citation type="submission" date="2020-01" db="EMBL/GenBank/DDBJ databases">
        <authorList>
            <consortium name="DOE Joint Genome Institute"/>
            <person name="Haridas S."/>
            <person name="Albert R."/>
            <person name="Binder M."/>
            <person name="Bloem J."/>
            <person name="Labutti K."/>
            <person name="Salamov A."/>
            <person name="Andreopoulos B."/>
            <person name="Baker S.E."/>
            <person name="Barry K."/>
            <person name="Bills G."/>
            <person name="Bluhm B.H."/>
            <person name="Cannon C."/>
            <person name="Castanera R."/>
            <person name="Culley D.E."/>
            <person name="Daum C."/>
            <person name="Ezra D."/>
            <person name="Gonzalez J.B."/>
            <person name="Henrissat B."/>
            <person name="Kuo A."/>
            <person name="Liang C."/>
            <person name="Lipzen A."/>
            <person name="Lutzoni F."/>
            <person name="Magnuson J."/>
            <person name="Mondo S."/>
            <person name="Nolan M."/>
            <person name="Ohm R."/>
            <person name="Pangilinan J."/>
            <person name="Park H.-J."/>
            <person name="Ramirez L."/>
            <person name="Alfaro M."/>
            <person name="Sun H."/>
            <person name="Tritt A."/>
            <person name="Yoshinaga Y."/>
            <person name="Zwiers L.-H."/>
            <person name="Turgeon B.G."/>
            <person name="Goodwin S.B."/>
            <person name="Spatafora J.W."/>
            <person name="Crous P.W."/>
            <person name="Grigoriev I.V."/>
        </authorList>
    </citation>
    <scope>NUCLEOTIDE SEQUENCE</scope>
    <source>
        <strain evidence="2">P77</strain>
    </source>
</reference>
<dbReference type="AlphaFoldDB" id="A0A6A5KNQ9"/>
<dbReference type="EMBL" id="ML975260">
    <property type="protein sequence ID" value="KAF1837572.1"/>
    <property type="molecule type" value="Genomic_DNA"/>
</dbReference>
<evidence type="ECO:0000313" key="3">
    <source>
        <dbReference type="Proteomes" id="UP000800040"/>
    </source>
</evidence>
<evidence type="ECO:0000256" key="1">
    <source>
        <dbReference type="SAM" id="MobiDB-lite"/>
    </source>
</evidence>
<accession>A0A6A5KNQ9</accession>
<dbReference type="OrthoDB" id="5351220at2759"/>
<dbReference type="Proteomes" id="UP000800040">
    <property type="component" value="Unassembled WGS sequence"/>
</dbReference>
<keyword evidence="3" id="KW-1185">Reference proteome</keyword>
<proteinExistence type="predicted"/>
<evidence type="ECO:0000313" key="2">
    <source>
        <dbReference type="EMBL" id="KAF1837572.1"/>
    </source>
</evidence>
<organism evidence="2 3">
    <name type="scientific">Decorospora gaudefroyi</name>
    <dbReference type="NCBI Taxonomy" id="184978"/>
    <lineage>
        <taxon>Eukaryota</taxon>
        <taxon>Fungi</taxon>
        <taxon>Dikarya</taxon>
        <taxon>Ascomycota</taxon>
        <taxon>Pezizomycotina</taxon>
        <taxon>Dothideomycetes</taxon>
        <taxon>Pleosporomycetidae</taxon>
        <taxon>Pleosporales</taxon>
        <taxon>Pleosporineae</taxon>
        <taxon>Pleosporaceae</taxon>
        <taxon>Decorospora</taxon>
    </lineage>
</organism>
<feature type="compositionally biased region" description="Polar residues" evidence="1">
    <location>
        <begin position="23"/>
        <end position="32"/>
    </location>
</feature>
<sequence>MRRKNRVANKDDTCHAQMRRSATRWTETSQRTVPAGPPLDLYRWMDPKKNENQVAESYGFTQEKPGRCFVVSNPRYQESFLDSGDSGSILIHDPLGTQLGLLFGETGAKQGLMIPMGVIFGDIKKVTGKQVVWPEYCDPAEIGLA</sequence>
<feature type="region of interest" description="Disordered" evidence="1">
    <location>
        <begin position="1"/>
        <end position="44"/>
    </location>
</feature>